<proteinExistence type="predicted"/>
<comment type="caution">
    <text evidence="1">The sequence shown here is derived from an EMBL/GenBank/DDBJ whole genome shotgun (WGS) entry which is preliminary data.</text>
</comment>
<accession>A0A7Z7NCV1</accession>
<dbReference type="EMBL" id="OCTY01000035">
    <property type="protein sequence ID" value="SOK27475.1"/>
    <property type="molecule type" value="Genomic_DNA"/>
</dbReference>
<evidence type="ECO:0000313" key="2">
    <source>
        <dbReference type="Proteomes" id="UP000554965"/>
    </source>
</evidence>
<protein>
    <submittedName>
        <fullName evidence="1">Uncharacterized protein</fullName>
    </submittedName>
</protein>
<keyword evidence="2" id="KW-1185">Reference proteome</keyword>
<dbReference type="Proteomes" id="UP000554965">
    <property type="component" value="Unassembled WGS sequence"/>
</dbReference>
<name>A0A7Z7NCV1_9MYCO</name>
<organism evidence="1 2">
    <name type="scientific">Mycobacterium simulans</name>
    <dbReference type="NCBI Taxonomy" id="627089"/>
    <lineage>
        <taxon>Bacteria</taxon>
        <taxon>Bacillati</taxon>
        <taxon>Actinomycetota</taxon>
        <taxon>Actinomycetes</taxon>
        <taxon>Mycobacteriales</taxon>
        <taxon>Mycobacteriaceae</taxon>
        <taxon>Mycobacterium</taxon>
    </lineage>
</organism>
<reference evidence="1 2" key="1">
    <citation type="submission" date="2017-10" db="EMBL/GenBank/DDBJ databases">
        <authorList>
            <consortium name="Urmite Genomes"/>
        </authorList>
    </citation>
    <scope>NUCLEOTIDE SEQUENCE [LARGE SCALE GENOMIC DNA]</scope>
    <source>
        <strain evidence="1 2">FB-527</strain>
    </source>
</reference>
<gene>
    <name evidence="1" type="ORF">MSIMFB_05712</name>
</gene>
<dbReference type="AlphaFoldDB" id="A0A7Z7NCV1"/>
<sequence>MDILTTILGRDGAQQSAHTLAAADADPFNRLHLAADMYTDALTAAAEQHAGPDVMARIDTAAARLGYHLTDAQAWPVLRRHLALLAIEGHDPIDALHHAAATGLGDAHDPAAVLDWRLPTPTGAGATDRGPLHWLPAIPDVITTDPTWATYLPQRAELVSELADHIRGIARAWDTATAPAWARPLLDGNRNLLAEIAVFRAAHHVDAADPRITGPEQHANRSAIIQQAIHSRLDAALTRAGADTARWRQLADTVDPHLTDDPYWPRLATHLDNAARAGADVPALLHDAAAQHGPLPAEMPAAALWWRLAGTLAPPSLEGADTKLRPPWTADLHHLLGTRIAEAVITDPAWPGLVAAVTAANWPPHDLLAAAAEHLHDIAATQIIRPDEYARLLTYRVELLTHRAVSYTPLTPPTILRRRTTRPPAYLY</sequence>
<evidence type="ECO:0000313" key="1">
    <source>
        <dbReference type="EMBL" id="SOK27475.1"/>
    </source>
</evidence>